<dbReference type="PANTHER" id="PTHR35368:SF1">
    <property type="entry name" value="HYDROPEROXIDE REDUCTASE"/>
    <property type="match status" value="1"/>
</dbReference>
<keyword evidence="2" id="KW-1185">Reference proteome</keyword>
<dbReference type="EMBL" id="JAAXOO010000002">
    <property type="protein sequence ID" value="NKY33162.1"/>
    <property type="molecule type" value="Genomic_DNA"/>
</dbReference>
<dbReference type="AlphaFoldDB" id="A0A846XB44"/>
<dbReference type="Gene3D" id="3.30.300.20">
    <property type="match status" value="1"/>
</dbReference>
<dbReference type="SUPFAM" id="SSF82784">
    <property type="entry name" value="OsmC-like"/>
    <property type="match status" value="1"/>
</dbReference>
<protein>
    <submittedName>
        <fullName evidence="1">OsmC family protein</fullName>
    </submittedName>
</protein>
<comment type="caution">
    <text evidence="1">The sequence shown here is derived from an EMBL/GenBank/DDBJ whole genome shotgun (WGS) entry which is preliminary data.</text>
</comment>
<dbReference type="InterPro" id="IPR015946">
    <property type="entry name" value="KH_dom-like_a/b"/>
</dbReference>
<evidence type="ECO:0000313" key="2">
    <source>
        <dbReference type="Proteomes" id="UP000565715"/>
    </source>
</evidence>
<reference evidence="1 2" key="1">
    <citation type="submission" date="2020-04" db="EMBL/GenBank/DDBJ databases">
        <title>MicrobeNet Type strains.</title>
        <authorList>
            <person name="Nicholson A.C."/>
        </authorList>
    </citation>
    <scope>NUCLEOTIDE SEQUENCE [LARGE SCALE GENOMIC DNA]</scope>
    <source>
        <strain evidence="1 2">DSM 45078</strain>
    </source>
</reference>
<dbReference type="Pfam" id="PF02566">
    <property type="entry name" value="OsmC"/>
    <property type="match status" value="1"/>
</dbReference>
<proteinExistence type="predicted"/>
<dbReference type="RefSeq" id="WP_068040350.1">
    <property type="nucleotide sequence ID" value="NZ_JAAXOO010000002.1"/>
</dbReference>
<dbReference type="InterPro" id="IPR036102">
    <property type="entry name" value="OsmC/Ohrsf"/>
</dbReference>
<dbReference type="PANTHER" id="PTHR35368">
    <property type="entry name" value="HYDROPEROXIDE REDUCTASE"/>
    <property type="match status" value="1"/>
</dbReference>
<dbReference type="InterPro" id="IPR003718">
    <property type="entry name" value="OsmC/Ohr_fam"/>
</dbReference>
<dbReference type="Proteomes" id="UP000565715">
    <property type="component" value="Unassembled WGS sequence"/>
</dbReference>
<name>A0A846XB44_9NOCA</name>
<gene>
    <name evidence="1" type="ORF">HGA13_08785</name>
</gene>
<accession>A0A846XB44</accession>
<evidence type="ECO:0000313" key="1">
    <source>
        <dbReference type="EMBL" id="NKY33162.1"/>
    </source>
</evidence>
<dbReference type="InterPro" id="IPR052924">
    <property type="entry name" value="OsmC/Ohr_hydroprdx_reductase"/>
</dbReference>
<sequence>MPLADTVRRLHAAIRGRGDGRQPFAARARWHPETTTRVGVRFDGHTMTVDEPAAAGGTDSGPNPIELALAALGSCQIITYRFQAARLGIAVTAIEAEVRAHLDMSPVFGLTDLARYPEAIRIRIRVEGPATAADYRELQRLVDDSCPVLAIAHGRVPVHSELEVGS</sequence>
<organism evidence="1 2">
    <name type="scientific">Nocardia speluncae</name>
    <dbReference type="NCBI Taxonomy" id="419477"/>
    <lineage>
        <taxon>Bacteria</taxon>
        <taxon>Bacillati</taxon>
        <taxon>Actinomycetota</taxon>
        <taxon>Actinomycetes</taxon>
        <taxon>Mycobacteriales</taxon>
        <taxon>Nocardiaceae</taxon>
        <taxon>Nocardia</taxon>
    </lineage>
</organism>